<gene>
    <name evidence="2" type="ORF">WN50_13715</name>
</gene>
<dbReference type="InterPro" id="IPR000873">
    <property type="entry name" value="AMP-dep_synth/lig_dom"/>
</dbReference>
<protein>
    <submittedName>
        <fullName evidence="2">Long-chain fatty acid--CoA ligase</fullName>
    </submittedName>
</protein>
<dbReference type="EMBL" id="LATL02000347">
    <property type="protein sequence ID" value="KKD37554.1"/>
    <property type="molecule type" value="Genomic_DNA"/>
</dbReference>
<dbReference type="Proteomes" id="UP000033607">
    <property type="component" value="Unassembled WGS sequence"/>
</dbReference>
<dbReference type="AlphaFoldDB" id="A0A0F5YF92"/>
<dbReference type="PANTHER" id="PTHR43813:SF1">
    <property type="entry name" value="ACYL-ACTIVATING ENZYME 16, CHLOROPLASTIC-RELATED"/>
    <property type="match status" value="1"/>
</dbReference>
<dbReference type="PATRIC" id="fig|1637645.4.peg.6791"/>
<dbReference type="RefSeq" id="WP_046279114.1">
    <property type="nucleotide sequence ID" value="NZ_LATL02000347.1"/>
</dbReference>
<dbReference type="Pfam" id="PF00501">
    <property type="entry name" value="AMP-binding"/>
    <property type="match status" value="1"/>
</dbReference>
<evidence type="ECO:0000259" key="1">
    <source>
        <dbReference type="Pfam" id="PF00501"/>
    </source>
</evidence>
<feature type="domain" description="AMP-dependent synthetase/ligase" evidence="1">
    <location>
        <begin position="32"/>
        <end position="465"/>
    </location>
</feature>
<dbReference type="GO" id="GO:0030497">
    <property type="term" value="P:fatty acid elongation"/>
    <property type="evidence" value="ECO:0007669"/>
    <property type="project" value="TreeGrafter"/>
</dbReference>
<dbReference type="PROSITE" id="PS00455">
    <property type="entry name" value="AMP_BINDING"/>
    <property type="match status" value="1"/>
</dbReference>
<evidence type="ECO:0000313" key="3">
    <source>
        <dbReference type="Proteomes" id="UP000033607"/>
    </source>
</evidence>
<accession>A0A0F5YF92</accession>
<dbReference type="InterPro" id="IPR042099">
    <property type="entry name" value="ANL_N_sf"/>
</dbReference>
<dbReference type="PANTHER" id="PTHR43813">
    <property type="entry name" value="ACYL-ACTIVATING ENZYME 16, CHLOROPLASTIC-RELATED"/>
    <property type="match status" value="1"/>
</dbReference>
<name>A0A0F5YF92_9CYAN</name>
<comment type="caution">
    <text evidence="2">The sequence shown here is derived from an EMBL/GenBank/DDBJ whole genome shotgun (WGS) entry which is preliminary data.</text>
</comment>
<reference evidence="2 3" key="1">
    <citation type="submission" date="2015-06" db="EMBL/GenBank/DDBJ databases">
        <title>Draft genome assembly of filamentous brackish cyanobacterium Limnoraphis robusta strain CS-951.</title>
        <authorList>
            <person name="Willis A."/>
            <person name="Parks M."/>
            <person name="Burford M.A."/>
        </authorList>
    </citation>
    <scope>NUCLEOTIDE SEQUENCE [LARGE SCALE GENOMIC DNA]</scope>
    <source>
        <strain evidence="2 3">CS-951</strain>
    </source>
</reference>
<dbReference type="Gene3D" id="3.40.50.12780">
    <property type="entry name" value="N-terminal domain of ligase-like"/>
    <property type="match status" value="1"/>
</dbReference>
<keyword evidence="2" id="KW-0436">Ligase</keyword>
<evidence type="ECO:0000313" key="2">
    <source>
        <dbReference type="EMBL" id="KKD37554.1"/>
    </source>
</evidence>
<dbReference type="InterPro" id="IPR052987">
    <property type="entry name" value="Chloroplast_AMP-bd_Enzymes"/>
</dbReference>
<dbReference type="GO" id="GO:0008922">
    <property type="term" value="F:long-chain fatty acid [acyl-carrier-protein] ligase activity"/>
    <property type="evidence" value="ECO:0007669"/>
    <property type="project" value="TreeGrafter"/>
</dbReference>
<dbReference type="Pfam" id="PF23562">
    <property type="entry name" value="AMP-binding_C_3"/>
    <property type="match status" value="1"/>
</dbReference>
<sequence>MNKPPSSDLNYTSIQSLPEIWPILAKKVGQGIALHDPHSQPEVILSYSELWLQIQQFAAGLQTLGVEAVSEDALPSRIALFADDSPRWMIADQGIMTVGAADVVRGATADPAELVYILKDSGSVGLVVEDLNLLKRLRSSIEDLPIKFIVLLSDEEPDPSEIPSIPVLNFSQLLNKGGDFTLRIPRISGQDSLATLLYTSGTTGKPKGVMLTHGNLLHQLKAIPDFLQPEVGDCVLSLLPTWHSFGRTGQYFFLSQGCTQVYSSIRYFKRDLKEFKPRYMTSVPRIWESIYEAAQKQLSEQPASRQKIAKFCFNVSERYVLARRRVNGLTLDAKSPSGMEKASARLQMGLLTPLHRLADRLVYQKIRAATGGEFKFAISGGGSLAMHLEMFYEIVGVDLLVGYGLTETSPVLTARRPLHNLRGSAGKPIPQTEIRIVDPETRQVLPRQEKGVVLARGPQIMKGYFENPEATAKAIDPEGWFDTGDLGWLSRQNDLVLTGRAKDTIVLSNGENIEPQPIEDACIRSPYIDQMVLVGQDQKVLGALIVPNFDALEKWANSQNLKLKLPNSESVNDNEALDLESPPVQDLFRKELNREVKNRPSYRIDDRIGPFRLILEPFTMENGMLTQTLKIKRPVVMERYRDMIDAMY</sequence>
<dbReference type="SUPFAM" id="SSF56801">
    <property type="entry name" value="Acetyl-CoA synthetase-like"/>
    <property type="match status" value="1"/>
</dbReference>
<dbReference type="InterPro" id="IPR020845">
    <property type="entry name" value="AMP-binding_CS"/>
</dbReference>
<proteinExistence type="predicted"/>
<dbReference type="OrthoDB" id="9778383at2"/>
<organism evidence="2 3">
    <name type="scientific">Limnoraphis robusta CS-951</name>
    <dbReference type="NCBI Taxonomy" id="1637645"/>
    <lineage>
        <taxon>Bacteria</taxon>
        <taxon>Bacillati</taxon>
        <taxon>Cyanobacteriota</taxon>
        <taxon>Cyanophyceae</taxon>
        <taxon>Oscillatoriophycideae</taxon>
        <taxon>Oscillatoriales</taxon>
        <taxon>Sirenicapillariaceae</taxon>
        <taxon>Limnoraphis</taxon>
    </lineage>
</organism>